<evidence type="ECO:0000256" key="5">
    <source>
        <dbReference type="ARBA" id="ARBA00022989"/>
    </source>
</evidence>
<dbReference type="EMBL" id="JAQNQY010000023">
    <property type="protein sequence ID" value="MDC1754161.1"/>
    <property type="molecule type" value="Genomic_DNA"/>
</dbReference>
<dbReference type="AlphaFoldDB" id="A0A139JU42"/>
<dbReference type="OrthoDB" id="9808602at2"/>
<dbReference type="InterPro" id="IPR003362">
    <property type="entry name" value="Bact_transf"/>
</dbReference>
<evidence type="ECO:0000313" key="13">
    <source>
        <dbReference type="EMBL" id="MDC1754161.1"/>
    </source>
</evidence>
<dbReference type="Proteomes" id="UP000432488">
    <property type="component" value="Unassembled WGS sequence"/>
</dbReference>
<dbReference type="EC" id="2.7.8.31" evidence="15"/>
<dbReference type="EMBL" id="QSPV01000001">
    <property type="protein sequence ID" value="RGJ97048.1"/>
    <property type="molecule type" value="Genomic_DNA"/>
</dbReference>
<dbReference type="GO" id="GO:0016020">
    <property type="term" value="C:membrane"/>
    <property type="evidence" value="ECO:0007669"/>
    <property type="project" value="UniProtKB-SubCell"/>
</dbReference>
<evidence type="ECO:0000256" key="6">
    <source>
        <dbReference type="ARBA" id="ARBA00023136"/>
    </source>
</evidence>
<feature type="transmembrane region" description="Helical" evidence="7">
    <location>
        <begin position="12"/>
        <end position="34"/>
    </location>
</feature>
<dbReference type="EMBL" id="QSRB01000018">
    <property type="protein sequence ID" value="RGK81705.1"/>
    <property type="molecule type" value="Genomic_DNA"/>
</dbReference>
<evidence type="ECO:0000256" key="1">
    <source>
        <dbReference type="ARBA" id="ARBA00004141"/>
    </source>
</evidence>
<dbReference type="Proteomes" id="UP000466952">
    <property type="component" value="Unassembled WGS sequence"/>
</dbReference>
<evidence type="ECO:0000313" key="14">
    <source>
        <dbReference type="EMBL" id="RGJ97048.1"/>
    </source>
</evidence>
<dbReference type="Pfam" id="PF02397">
    <property type="entry name" value="Bac_transf"/>
    <property type="match status" value="1"/>
</dbReference>
<comment type="subcellular location">
    <subcellularLocation>
        <location evidence="1">Membrane</location>
        <topology evidence="1">Multi-pass membrane protein</topology>
    </subcellularLocation>
</comment>
<dbReference type="Proteomes" id="UP001218502">
    <property type="component" value="Unassembled WGS sequence"/>
</dbReference>
<evidence type="ECO:0000313" key="16">
    <source>
        <dbReference type="EMBL" id="RHC71173.1"/>
    </source>
</evidence>
<dbReference type="EMBL" id="WCTL01000006">
    <property type="protein sequence ID" value="KAB4237442.1"/>
    <property type="molecule type" value="Genomic_DNA"/>
</dbReference>
<keyword evidence="4 7" id="KW-0812">Transmembrane</keyword>
<evidence type="ECO:0000313" key="12">
    <source>
        <dbReference type="EMBL" id="KAB4237442.1"/>
    </source>
</evidence>
<reference evidence="9 17" key="1">
    <citation type="submission" date="2015-09" db="EMBL/GenBank/DDBJ databases">
        <authorList>
            <consortium name="Pathogen Informatics"/>
        </authorList>
    </citation>
    <scope>NUCLEOTIDE SEQUENCE [LARGE SCALE GENOMIC DNA]</scope>
    <source>
        <strain evidence="9 17">2789STDY5834847</strain>
    </source>
</reference>
<evidence type="ECO:0000313" key="11">
    <source>
        <dbReference type="EMBL" id="KAB4211503.1"/>
    </source>
</evidence>
<keyword evidence="3 15" id="KW-0808">Transferase</keyword>
<dbReference type="Proteomes" id="UP000095614">
    <property type="component" value="Unassembled WGS sequence"/>
</dbReference>
<dbReference type="Proteomes" id="UP000284514">
    <property type="component" value="Unassembled WGS sequence"/>
</dbReference>
<keyword evidence="6 7" id="KW-0472">Membrane</keyword>
<dbReference type="NCBIfam" id="TIGR03025">
    <property type="entry name" value="EPS_sugtrans"/>
    <property type="match status" value="1"/>
</dbReference>
<evidence type="ECO:0000313" key="10">
    <source>
        <dbReference type="EMBL" id="KAB4091902.1"/>
    </source>
</evidence>
<evidence type="ECO:0000313" key="9">
    <source>
        <dbReference type="EMBL" id="CUP24174.1"/>
    </source>
</evidence>
<dbReference type="InterPro" id="IPR017473">
    <property type="entry name" value="Undecaprenyl-P_gluc_Ptfrase"/>
</dbReference>
<dbReference type="EMBL" id="WCTR01000009">
    <property type="protein sequence ID" value="KAB4211503.1"/>
    <property type="molecule type" value="Genomic_DNA"/>
</dbReference>
<feature type="transmembrane region" description="Helical" evidence="7">
    <location>
        <begin position="83"/>
        <end position="101"/>
    </location>
</feature>
<evidence type="ECO:0000256" key="2">
    <source>
        <dbReference type="ARBA" id="ARBA00006464"/>
    </source>
</evidence>
<dbReference type="Proteomes" id="UP000260874">
    <property type="component" value="Unassembled WGS sequence"/>
</dbReference>
<evidence type="ECO:0000259" key="8">
    <source>
        <dbReference type="Pfam" id="PF02397"/>
    </source>
</evidence>
<evidence type="ECO:0000313" key="23">
    <source>
        <dbReference type="Proteomes" id="UP000466952"/>
    </source>
</evidence>
<dbReference type="PANTHER" id="PTHR30576:SF0">
    <property type="entry name" value="UNDECAPRENYL-PHOSPHATE N-ACETYLGALACTOSAMINYL 1-PHOSPHATE TRANSFERASE-RELATED"/>
    <property type="match status" value="1"/>
</dbReference>
<evidence type="ECO:0000256" key="3">
    <source>
        <dbReference type="ARBA" id="ARBA00022679"/>
    </source>
</evidence>
<evidence type="ECO:0000313" key="15">
    <source>
        <dbReference type="EMBL" id="RGK81705.1"/>
    </source>
</evidence>
<dbReference type="Pfam" id="PF13727">
    <property type="entry name" value="CoA_binding_3"/>
    <property type="match status" value="1"/>
</dbReference>
<feature type="transmembrane region" description="Helical" evidence="7">
    <location>
        <begin position="46"/>
        <end position="63"/>
    </location>
</feature>
<reference evidence="13" key="4">
    <citation type="submission" date="2022-10" db="EMBL/GenBank/DDBJ databases">
        <title>Human gut microbiome strain richness.</title>
        <authorList>
            <person name="Chen-Liaw A."/>
        </authorList>
    </citation>
    <scope>NUCLEOTIDE SEQUENCE</scope>
    <source>
        <strain evidence="13">A1_m1001262Bd0_191120</strain>
    </source>
</reference>
<feature type="transmembrane region" description="Helical" evidence="7">
    <location>
        <begin position="107"/>
        <end position="128"/>
    </location>
</feature>
<dbReference type="STRING" id="820.ERS852554_00928"/>
<feature type="transmembrane region" description="Helical" evidence="7">
    <location>
        <begin position="278"/>
        <end position="299"/>
    </location>
</feature>
<reference evidence="21 22" key="3">
    <citation type="journal article" date="2019" name="Nat. Med.">
        <title>A library of human gut bacterial isolates paired with longitudinal multiomics data enables mechanistic microbiome research.</title>
        <authorList>
            <person name="Poyet M."/>
            <person name="Groussin M."/>
            <person name="Gibbons S.M."/>
            <person name="Avila-Pacheco J."/>
            <person name="Jiang X."/>
            <person name="Kearney S.M."/>
            <person name="Perrotta A.R."/>
            <person name="Berdy B."/>
            <person name="Zhao S."/>
            <person name="Lieberman T.D."/>
            <person name="Swanson P.K."/>
            <person name="Smith M."/>
            <person name="Roesemann S."/>
            <person name="Alexander J.E."/>
            <person name="Rich S.A."/>
            <person name="Livny J."/>
            <person name="Vlamakis H."/>
            <person name="Clish C."/>
            <person name="Bullock K."/>
            <person name="Deik A."/>
            <person name="Scott J."/>
            <person name="Pierce K.A."/>
            <person name="Xavier R.J."/>
            <person name="Alm E.J."/>
        </authorList>
    </citation>
    <scope>NUCLEOTIDE SEQUENCE [LARGE SCALE GENOMIC DNA]</scope>
    <source>
        <strain evidence="11 23">BIOML-A11</strain>
        <strain evidence="10 21">BIOML-A42</strain>
        <strain evidence="12 22">BIOML-A5</strain>
    </source>
</reference>
<dbReference type="Proteomes" id="UP000260844">
    <property type="component" value="Unassembled WGS sequence"/>
</dbReference>
<evidence type="ECO:0000313" key="20">
    <source>
        <dbReference type="Proteomes" id="UP000284514"/>
    </source>
</evidence>
<dbReference type="InterPro" id="IPR017475">
    <property type="entry name" value="EPS_sugar_tfrase"/>
</dbReference>
<dbReference type="EMBL" id="CZAF01000008">
    <property type="protein sequence ID" value="CUP24174.1"/>
    <property type="molecule type" value="Genomic_DNA"/>
</dbReference>
<name>A0A139JU42_BACUN</name>
<evidence type="ECO:0000313" key="18">
    <source>
        <dbReference type="Proteomes" id="UP000260844"/>
    </source>
</evidence>
<dbReference type="RefSeq" id="WP_005836137.1">
    <property type="nucleotide sequence ID" value="NZ_BQNL01000001.1"/>
</dbReference>
<reference evidence="18 19" key="2">
    <citation type="submission" date="2018-08" db="EMBL/GenBank/DDBJ databases">
        <title>A genome reference for cultivated species of the human gut microbiota.</title>
        <authorList>
            <person name="Zou Y."/>
            <person name="Xue W."/>
            <person name="Luo G."/>
        </authorList>
    </citation>
    <scope>NUCLEOTIDE SEQUENCE [LARGE SCALE GENOMIC DNA]</scope>
    <source>
        <strain evidence="16 20">AM34-25</strain>
        <strain evidence="15 19">TF09-22</strain>
        <strain evidence="14 18">TM04-30</strain>
    </source>
</reference>
<evidence type="ECO:0000256" key="7">
    <source>
        <dbReference type="SAM" id="Phobius"/>
    </source>
</evidence>
<dbReference type="EMBL" id="WCUV01000007">
    <property type="protein sequence ID" value="KAB4091902.1"/>
    <property type="molecule type" value="Genomic_DNA"/>
</dbReference>
<keyword evidence="5 7" id="KW-1133">Transmembrane helix</keyword>
<evidence type="ECO:0000256" key="4">
    <source>
        <dbReference type="ARBA" id="ARBA00022692"/>
    </source>
</evidence>
<dbReference type="Proteomes" id="UP000462376">
    <property type="component" value="Unassembled WGS sequence"/>
</dbReference>
<organism evidence="15 19">
    <name type="scientific">Bacteroides uniformis</name>
    <dbReference type="NCBI Taxonomy" id="820"/>
    <lineage>
        <taxon>Bacteria</taxon>
        <taxon>Pseudomonadati</taxon>
        <taxon>Bacteroidota</taxon>
        <taxon>Bacteroidia</taxon>
        <taxon>Bacteroidales</taxon>
        <taxon>Bacteroidaceae</taxon>
        <taxon>Bacteroides</taxon>
    </lineage>
</organism>
<protein>
    <submittedName>
        <fullName evidence="9">Putative EPS related membrane protein</fullName>
    </submittedName>
    <submittedName>
        <fullName evidence="15">Undecaprenyl-phosphate glucose phosphotransferase</fullName>
        <ecNumber evidence="15">2.7.8.31</ecNumber>
    </submittedName>
</protein>
<dbReference type="Gene3D" id="3.40.50.720">
    <property type="entry name" value="NAD(P)-binding Rossmann-like Domain"/>
    <property type="match status" value="1"/>
</dbReference>
<evidence type="ECO:0000313" key="21">
    <source>
        <dbReference type="Proteomes" id="UP000432488"/>
    </source>
</evidence>
<dbReference type="GO" id="GO:0089702">
    <property type="term" value="F:undecaprenyl-phosphate glucose phosphotransferase activity"/>
    <property type="evidence" value="ECO:0007669"/>
    <property type="project" value="UniProtKB-EC"/>
</dbReference>
<comment type="similarity">
    <text evidence="2">Belongs to the bacterial sugar transferase family.</text>
</comment>
<evidence type="ECO:0000313" key="19">
    <source>
        <dbReference type="Proteomes" id="UP000260874"/>
    </source>
</evidence>
<dbReference type="PATRIC" id="fig|820.27.peg.4041"/>
<feature type="domain" description="Bacterial sugar transferase" evidence="8">
    <location>
        <begin position="276"/>
        <end position="460"/>
    </location>
</feature>
<evidence type="ECO:0000313" key="22">
    <source>
        <dbReference type="Proteomes" id="UP000462376"/>
    </source>
</evidence>
<sequence length="467" mass="54835">MKQVLHFNKVIKFVIIFGDLCLLNIIFISLYHIFDYQTLGNEFTHSLPQLLVLLNLVYLLCNYSNGVILHERIVRPERIVRRAFRNTIFHAALFISLATLAEIGTSSLRFFACFYGIFFICLAVYRLMFRYLLKRYREYGGNSRTVVLVGSNKNMAELYQEMAGDPTTGFRISGYFCDLPSNDFPESIPYLGQPKEVVTYLQQHHIEQVYCCLPSARSHEIVPIINYCENHLIRFYSVPNIRNYLHRRMHFELFGNIPVLTIREEPLTQMENRLLKRAFDLFFSLSFLCTVFPFVYIIIGTTIKLSSSGPIFFKQKRSGENGKEFWCYKFRSMRVNIDSDKLQATANDPRKTKIGDFIRKTSIDELPQFINVLLGQMSVVGPRPHMLKHTEEYSHLIDKYMVRHLVKPGITGWAQVTGYRGETKELWQMEGRVQRDVWYLEHWTFLLDLYIIYKTVRNAVRGEKEAY</sequence>
<proteinExistence type="inferred from homology"/>
<evidence type="ECO:0000313" key="17">
    <source>
        <dbReference type="Proteomes" id="UP000095614"/>
    </source>
</evidence>
<dbReference type="PANTHER" id="PTHR30576">
    <property type="entry name" value="COLANIC BIOSYNTHESIS UDP-GLUCOSE LIPID CARRIER TRANSFERASE"/>
    <property type="match status" value="1"/>
</dbReference>
<dbReference type="EMBL" id="QSIF01000053">
    <property type="protein sequence ID" value="RHC71173.1"/>
    <property type="molecule type" value="Genomic_DNA"/>
</dbReference>
<accession>A0A139JU42</accession>
<gene>
    <name evidence="9" type="primary">wcaJ_5</name>
    <name evidence="16" type="ORF">DW831_19515</name>
    <name evidence="15" type="ORF">DXC91_17355</name>
    <name evidence="14" type="ORF">DXD40_01165</name>
    <name evidence="9" type="ORF">ERS852462_03054</name>
    <name evidence="12" type="ORF">GAP47_09215</name>
    <name evidence="11" type="ORF">GAP55_13295</name>
    <name evidence="10" type="ORF">GAQ56_12075</name>
    <name evidence="13" type="ORF">POY80_17120</name>
</gene>
<dbReference type="NCBIfam" id="TIGR03023">
    <property type="entry name" value="WcaJ_sugtrans"/>
    <property type="match status" value="1"/>
</dbReference>